<dbReference type="AlphaFoldDB" id="A0A8J2LB24"/>
<evidence type="ECO:0000313" key="2">
    <source>
        <dbReference type="Proteomes" id="UP000708208"/>
    </source>
</evidence>
<protein>
    <submittedName>
        <fullName evidence="1">Uncharacterized protein</fullName>
    </submittedName>
</protein>
<gene>
    <name evidence="1" type="ORF">AFUS01_LOCUS38074</name>
</gene>
<dbReference type="Proteomes" id="UP000708208">
    <property type="component" value="Unassembled WGS sequence"/>
</dbReference>
<reference evidence="1" key="1">
    <citation type="submission" date="2021-06" db="EMBL/GenBank/DDBJ databases">
        <authorList>
            <person name="Hodson N. C."/>
            <person name="Mongue J. A."/>
            <person name="Jaron S. K."/>
        </authorList>
    </citation>
    <scope>NUCLEOTIDE SEQUENCE</scope>
</reference>
<accession>A0A8J2LB24</accession>
<sequence length="161" mass="17679">MDENSTGYDAFGPKYTDQGDSVQSSLKSCALAADAVATEIANKADDLAQSCGNFTGVPRGQVLRQARHEMLKERDTDTLPTVLSNLQSAPPKMLQLEHEIVPQNYLETWQKKGKSLPKVKLVASIFDSLPFIPWAPVITRNSEVFLSQPYVVPALNLSCID</sequence>
<dbReference type="EMBL" id="CAJVCH010546203">
    <property type="protein sequence ID" value="CAG7828127.1"/>
    <property type="molecule type" value="Genomic_DNA"/>
</dbReference>
<proteinExistence type="predicted"/>
<keyword evidence="2" id="KW-1185">Reference proteome</keyword>
<evidence type="ECO:0000313" key="1">
    <source>
        <dbReference type="EMBL" id="CAG7828127.1"/>
    </source>
</evidence>
<name>A0A8J2LB24_9HEXA</name>
<comment type="caution">
    <text evidence="1">The sequence shown here is derived from an EMBL/GenBank/DDBJ whole genome shotgun (WGS) entry which is preliminary data.</text>
</comment>
<organism evidence="1 2">
    <name type="scientific">Allacma fusca</name>
    <dbReference type="NCBI Taxonomy" id="39272"/>
    <lineage>
        <taxon>Eukaryota</taxon>
        <taxon>Metazoa</taxon>
        <taxon>Ecdysozoa</taxon>
        <taxon>Arthropoda</taxon>
        <taxon>Hexapoda</taxon>
        <taxon>Collembola</taxon>
        <taxon>Symphypleona</taxon>
        <taxon>Sminthuridae</taxon>
        <taxon>Allacma</taxon>
    </lineage>
</organism>